<keyword evidence="2" id="KW-0732">Signal</keyword>
<keyword evidence="1" id="KW-0472">Membrane</keyword>
<dbReference type="AlphaFoldDB" id="A0AA39QT36"/>
<name>A0AA39QT36_9LECA</name>
<feature type="transmembrane region" description="Helical" evidence="1">
    <location>
        <begin position="698"/>
        <end position="719"/>
    </location>
</feature>
<sequence>MWTRVLLLLTFLPWIWLKWTADYSKYDLLAAESEKYLSAIFGDDHIPIENAPASWLSPLYPPLNPYVDGLRVLIVAPASSGTIRCRTAVFTFSQQPRYRALSYEWGPPGVTLPILLNGVKVHLRENLWYALYHLRHSHDEVSLWTDVLCINQQNDLEKARLIPQMSMVYRRAEEVVVWLDNYSVPPYLQLYLPQMAKWQGTPKEIDWNYHTTWWDEAVPWLYRLIHARYWQRTWIIQEIGEAVRLKVHFAGGSLSWDAFVSAVHTFGKVFPYVSGTDRVDTLNNLRNLKRDGEIYSLSDLVCEFRDTFCSMPQDKLFAFLGMADDDSALIITAAYDQPLIDMYYQFLQYLSRSTLETVIKEVQIVHRSALLRYLRARKQGAVSYSELKPCSVDMKDDPYNYYYTTKDSNDKEFLQVGTDYRRKWKEWHTCTAWLQRSCWLPSAAESLQEWRAADLSLISMIKARGVLITQMEHIGPTITTFLKSGQAAKHWKLLVMKHFDQQPVQKSVIALNERMIDFITQSSSADAISSIGAFCISSKCPSEPARLFIGSNGVLGLTSPTAQVGDYIVQFFNSTSSAVVRDSHREWTIVGRAGVVKEGYSHDWDIIDDISVFSETTPEQDSKGQVVTLRMDINTLTQLNLNSIQLRDGNHHPDCRPMAPPDTPGVLPSILSLLRIWRRVVLDDYIIPFAFGVLTLSAYYFDLFAAYITIMLGVGLYWISLRLTL</sequence>
<keyword evidence="1" id="KW-0812">Transmembrane</keyword>
<dbReference type="EMBL" id="JAFEKC020000020">
    <property type="protein sequence ID" value="KAK0508653.1"/>
    <property type="molecule type" value="Genomic_DNA"/>
</dbReference>
<evidence type="ECO:0000256" key="2">
    <source>
        <dbReference type="SAM" id="SignalP"/>
    </source>
</evidence>
<keyword evidence="1" id="KW-1133">Transmembrane helix</keyword>
<dbReference type="PANTHER" id="PTHR24148:SF64">
    <property type="entry name" value="HETEROKARYON INCOMPATIBILITY DOMAIN-CONTAINING PROTEIN"/>
    <property type="match status" value="1"/>
</dbReference>
<evidence type="ECO:0000256" key="1">
    <source>
        <dbReference type="SAM" id="Phobius"/>
    </source>
</evidence>
<feature type="domain" description="Heterokaryon incompatibility" evidence="3">
    <location>
        <begin position="98"/>
        <end position="238"/>
    </location>
</feature>
<dbReference type="InterPro" id="IPR010730">
    <property type="entry name" value="HET"/>
</dbReference>
<reference evidence="4" key="1">
    <citation type="submission" date="2023-03" db="EMBL/GenBank/DDBJ databases">
        <title>Complete genome of Cladonia borealis.</title>
        <authorList>
            <person name="Park H."/>
        </authorList>
    </citation>
    <scope>NUCLEOTIDE SEQUENCE</scope>
    <source>
        <strain evidence="4">ANT050790</strain>
    </source>
</reference>
<proteinExistence type="predicted"/>
<evidence type="ECO:0000313" key="5">
    <source>
        <dbReference type="Proteomes" id="UP001166286"/>
    </source>
</evidence>
<dbReference type="InterPro" id="IPR052895">
    <property type="entry name" value="HetReg/Transcr_Mod"/>
</dbReference>
<feature type="chain" id="PRO_5041217301" description="Heterokaryon incompatibility domain-containing protein" evidence="2">
    <location>
        <begin position="22"/>
        <end position="725"/>
    </location>
</feature>
<feature type="signal peptide" evidence="2">
    <location>
        <begin position="1"/>
        <end position="21"/>
    </location>
</feature>
<evidence type="ECO:0000259" key="3">
    <source>
        <dbReference type="Pfam" id="PF06985"/>
    </source>
</evidence>
<accession>A0AA39QT36</accession>
<organism evidence="4 5">
    <name type="scientific">Cladonia borealis</name>
    <dbReference type="NCBI Taxonomy" id="184061"/>
    <lineage>
        <taxon>Eukaryota</taxon>
        <taxon>Fungi</taxon>
        <taxon>Dikarya</taxon>
        <taxon>Ascomycota</taxon>
        <taxon>Pezizomycotina</taxon>
        <taxon>Lecanoromycetes</taxon>
        <taxon>OSLEUM clade</taxon>
        <taxon>Lecanoromycetidae</taxon>
        <taxon>Lecanorales</taxon>
        <taxon>Lecanorineae</taxon>
        <taxon>Cladoniaceae</taxon>
        <taxon>Cladonia</taxon>
    </lineage>
</organism>
<dbReference type="Proteomes" id="UP001166286">
    <property type="component" value="Unassembled WGS sequence"/>
</dbReference>
<dbReference type="PANTHER" id="PTHR24148">
    <property type="entry name" value="ANKYRIN REPEAT DOMAIN-CONTAINING PROTEIN 39 HOMOLOG-RELATED"/>
    <property type="match status" value="1"/>
</dbReference>
<keyword evidence="5" id="KW-1185">Reference proteome</keyword>
<comment type="caution">
    <text evidence="4">The sequence shown here is derived from an EMBL/GenBank/DDBJ whole genome shotgun (WGS) entry which is preliminary data.</text>
</comment>
<gene>
    <name evidence="4" type="ORF">JMJ35_008929</name>
</gene>
<dbReference type="Pfam" id="PF06985">
    <property type="entry name" value="HET"/>
    <property type="match status" value="1"/>
</dbReference>
<evidence type="ECO:0000313" key="4">
    <source>
        <dbReference type="EMBL" id="KAK0508653.1"/>
    </source>
</evidence>
<protein>
    <recommendedName>
        <fullName evidence="3">Heterokaryon incompatibility domain-containing protein</fullName>
    </recommendedName>
</protein>